<keyword evidence="3" id="KW-0413">Isomerase</keyword>
<dbReference type="EnsemblMetazoa" id="Aqu2.1.41713_001">
    <property type="protein sequence ID" value="Aqu2.1.41713_001"/>
    <property type="gene ID" value="Aqu2.1.41713"/>
</dbReference>
<keyword evidence="7" id="KW-0732">Signal</keyword>
<sequence length="113" mass="13090">WWEILRILIATIAFGIGIDCPDIRRFIHWGPPSDSESYIHETERTGRDSRTANAILYYSPRDLSHLYMDSNMPDYCTNTSTCRRQVLFEGYDYNAINKPVDCKCCNLCALICN</sequence>
<evidence type="ECO:0000256" key="6">
    <source>
        <dbReference type="ARBA" id="ARBA00044566"/>
    </source>
</evidence>
<dbReference type="GO" id="GO:0009378">
    <property type="term" value="F:four-way junction helicase activity"/>
    <property type="evidence" value="ECO:0007669"/>
    <property type="project" value="TreeGrafter"/>
</dbReference>
<evidence type="ECO:0000256" key="4">
    <source>
        <dbReference type="ARBA" id="ARBA00034617"/>
    </source>
</evidence>
<evidence type="ECO:0000256" key="3">
    <source>
        <dbReference type="ARBA" id="ARBA00023235"/>
    </source>
</evidence>
<dbReference type="GO" id="GO:0005737">
    <property type="term" value="C:cytoplasm"/>
    <property type="evidence" value="ECO:0007669"/>
    <property type="project" value="TreeGrafter"/>
</dbReference>
<proteinExistence type="inferred from homology"/>
<evidence type="ECO:0000256" key="2">
    <source>
        <dbReference type="ARBA" id="ARBA00023125"/>
    </source>
</evidence>
<dbReference type="OrthoDB" id="8948644at2759"/>
<dbReference type="SUPFAM" id="SSF52540">
    <property type="entry name" value="P-loop containing nucleoside triphosphate hydrolases"/>
    <property type="match status" value="1"/>
</dbReference>
<dbReference type="eggNOG" id="KOG0353">
    <property type="taxonomic scope" value="Eukaryota"/>
</dbReference>
<evidence type="ECO:0000313" key="9">
    <source>
        <dbReference type="EnsemblMetazoa" id="Aqu2.1.41713_001"/>
    </source>
</evidence>
<dbReference type="InterPro" id="IPR001650">
    <property type="entry name" value="Helicase_C-like"/>
</dbReference>
<evidence type="ECO:0000256" key="1">
    <source>
        <dbReference type="ARBA" id="ARBA00005446"/>
    </source>
</evidence>
<organism evidence="9">
    <name type="scientific">Amphimedon queenslandica</name>
    <name type="common">Sponge</name>
    <dbReference type="NCBI Taxonomy" id="400682"/>
    <lineage>
        <taxon>Eukaryota</taxon>
        <taxon>Metazoa</taxon>
        <taxon>Porifera</taxon>
        <taxon>Demospongiae</taxon>
        <taxon>Heteroscleromorpha</taxon>
        <taxon>Haplosclerida</taxon>
        <taxon>Niphatidae</taxon>
        <taxon>Amphimedon</taxon>
    </lineage>
</organism>
<dbReference type="InterPro" id="IPR027417">
    <property type="entry name" value="P-loop_NTPase"/>
</dbReference>
<evidence type="ECO:0000256" key="7">
    <source>
        <dbReference type="SAM" id="SignalP"/>
    </source>
</evidence>
<evidence type="ECO:0000256" key="5">
    <source>
        <dbReference type="ARBA" id="ARBA00034808"/>
    </source>
</evidence>
<accession>A0A1X7VQK6</accession>
<protein>
    <recommendedName>
        <fullName evidence="5">DNA 3'-5' helicase</fullName>
        <ecNumber evidence="5">5.6.2.4</ecNumber>
    </recommendedName>
    <alternativeName>
        <fullName evidence="6">DNA 3'-5' helicase Q1</fullName>
    </alternativeName>
</protein>
<dbReference type="STRING" id="400682.A0A1X7VQK6"/>
<dbReference type="GO" id="GO:0005694">
    <property type="term" value="C:chromosome"/>
    <property type="evidence" value="ECO:0007669"/>
    <property type="project" value="TreeGrafter"/>
</dbReference>
<dbReference type="PROSITE" id="PS51194">
    <property type="entry name" value="HELICASE_CTER"/>
    <property type="match status" value="1"/>
</dbReference>
<comment type="similarity">
    <text evidence="1">Belongs to the helicase family. RecQ subfamily.</text>
</comment>
<dbReference type="Gene3D" id="3.40.50.300">
    <property type="entry name" value="P-loop containing nucleotide triphosphate hydrolases"/>
    <property type="match status" value="1"/>
</dbReference>
<dbReference type="AlphaFoldDB" id="A0A1X7VQK6"/>
<dbReference type="InParanoid" id="A0A1X7VQK6"/>
<feature type="domain" description="Helicase C-terminal" evidence="8">
    <location>
        <begin position="1"/>
        <end position="94"/>
    </location>
</feature>
<dbReference type="GO" id="GO:0043138">
    <property type="term" value="F:3'-5' DNA helicase activity"/>
    <property type="evidence" value="ECO:0007669"/>
    <property type="project" value="UniProtKB-EC"/>
</dbReference>
<dbReference type="OMA" id="YIHETER"/>
<dbReference type="PANTHER" id="PTHR13710:SF105">
    <property type="entry name" value="ATP-DEPENDENT DNA HELICASE Q1"/>
    <property type="match status" value="1"/>
</dbReference>
<dbReference type="GO" id="GO:0000724">
    <property type="term" value="P:double-strand break repair via homologous recombination"/>
    <property type="evidence" value="ECO:0007669"/>
    <property type="project" value="TreeGrafter"/>
</dbReference>
<keyword evidence="2" id="KW-0238">DNA-binding</keyword>
<dbReference type="Pfam" id="PF00271">
    <property type="entry name" value="Helicase_C"/>
    <property type="match status" value="1"/>
</dbReference>
<dbReference type="GO" id="GO:0003677">
    <property type="term" value="F:DNA binding"/>
    <property type="evidence" value="ECO:0007669"/>
    <property type="project" value="UniProtKB-KW"/>
</dbReference>
<name>A0A1X7VQK6_AMPQE</name>
<comment type="catalytic activity">
    <reaction evidence="4">
        <text>Couples ATP hydrolysis with the unwinding of duplex DNA by translocating in the 3'-5' direction.</text>
        <dbReference type="EC" id="5.6.2.4"/>
    </reaction>
</comment>
<reference evidence="9" key="1">
    <citation type="submission" date="2017-05" db="UniProtKB">
        <authorList>
            <consortium name="EnsemblMetazoa"/>
        </authorList>
    </citation>
    <scope>IDENTIFICATION</scope>
</reference>
<dbReference type="EC" id="5.6.2.4" evidence="5"/>
<feature type="chain" id="PRO_5010886865" description="DNA 3'-5' helicase" evidence="7">
    <location>
        <begin position="18"/>
        <end position="113"/>
    </location>
</feature>
<dbReference type="PANTHER" id="PTHR13710">
    <property type="entry name" value="DNA HELICASE RECQ FAMILY MEMBER"/>
    <property type="match status" value="1"/>
</dbReference>
<feature type="signal peptide" evidence="7">
    <location>
        <begin position="1"/>
        <end position="17"/>
    </location>
</feature>
<evidence type="ECO:0000259" key="8">
    <source>
        <dbReference type="PROSITE" id="PS51194"/>
    </source>
</evidence>